<sequence>MAIRMLESEFLWQMEEQAAMVNQSVTGVPEELAFGRRCASDPFELIKTLFDYLGRGALVIF</sequence>
<proteinExistence type="predicted"/>
<protein>
    <submittedName>
        <fullName evidence="1">Uncharacterized protein</fullName>
    </submittedName>
</protein>
<gene>
    <name evidence="1" type="ORF">KY290_028192</name>
</gene>
<comment type="caution">
    <text evidence="1">The sequence shown here is derived from an EMBL/GenBank/DDBJ whole genome shotgun (WGS) entry which is preliminary data.</text>
</comment>
<organism evidence="1 2">
    <name type="scientific">Solanum tuberosum</name>
    <name type="common">Potato</name>
    <dbReference type="NCBI Taxonomy" id="4113"/>
    <lineage>
        <taxon>Eukaryota</taxon>
        <taxon>Viridiplantae</taxon>
        <taxon>Streptophyta</taxon>
        <taxon>Embryophyta</taxon>
        <taxon>Tracheophyta</taxon>
        <taxon>Spermatophyta</taxon>
        <taxon>Magnoliopsida</taxon>
        <taxon>eudicotyledons</taxon>
        <taxon>Gunneridae</taxon>
        <taxon>Pentapetalae</taxon>
        <taxon>asterids</taxon>
        <taxon>lamiids</taxon>
        <taxon>Solanales</taxon>
        <taxon>Solanaceae</taxon>
        <taxon>Solanoideae</taxon>
        <taxon>Solaneae</taxon>
        <taxon>Solanum</taxon>
    </lineage>
</organism>
<reference evidence="1 2" key="1">
    <citation type="journal article" date="2021" name="bioRxiv">
        <title>Chromosome-scale and haplotype-resolved genome assembly of a tetraploid potato cultivar.</title>
        <authorList>
            <person name="Sun H."/>
            <person name="Jiao W.-B."/>
            <person name="Krause K."/>
            <person name="Campoy J.A."/>
            <person name="Goel M."/>
            <person name="Folz-Donahue K."/>
            <person name="Kukat C."/>
            <person name="Huettel B."/>
            <person name="Schneeberger K."/>
        </authorList>
    </citation>
    <scope>NUCLEOTIDE SEQUENCE [LARGE SCALE GENOMIC DNA]</scope>
    <source>
        <strain evidence="1">SolTubOtavaFocal</strain>
        <tissue evidence="1">Leaves</tissue>
    </source>
</reference>
<evidence type="ECO:0000313" key="2">
    <source>
        <dbReference type="Proteomes" id="UP000826656"/>
    </source>
</evidence>
<dbReference type="EMBL" id="JAIVGD010000019">
    <property type="protein sequence ID" value="KAH0748960.1"/>
    <property type="molecule type" value="Genomic_DNA"/>
</dbReference>
<accession>A0ABQ7UKE1</accession>
<evidence type="ECO:0000313" key="1">
    <source>
        <dbReference type="EMBL" id="KAH0748960.1"/>
    </source>
</evidence>
<dbReference type="Proteomes" id="UP000826656">
    <property type="component" value="Unassembled WGS sequence"/>
</dbReference>
<name>A0ABQ7UKE1_SOLTU</name>
<keyword evidence="2" id="KW-1185">Reference proteome</keyword>